<keyword evidence="6 8" id="KW-0862">Zinc</keyword>
<keyword evidence="5" id="KW-0347">Helicase</keyword>
<evidence type="ECO:0000313" key="12">
    <source>
        <dbReference type="EMBL" id="KAL1604525.1"/>
    </source>
</evidence>
<dbReference type="Pfam" id="PF20173">
    <property type="entry name" value="ZnF_RZ-type"/>
    <property type="match status" value="1"/>
</dbReference>
<dbReference type="InterPro" id="IPR000571">
    <property type="entry name" value="Znf_CCCH"/>
</dbReference>
<protein>
    <recommendedName>
        <fullName evidence="14">NFX1-type zinc finger-containing protein 1</fullName>
    </recommendedName>
</protein>
<feature type="region of interest" description="Disordered" evidence="9">
    <location>
        <begin position="1"/>
        <end position="30"/>
    </location>
</feature>
<feature type="zinc finger region" description="C3H1-type" evidence="8">
    <location>
        <begin position="31"/>
        <end position="57"/>
    </location>
</feature>
<evidence type="ECO:0000256" key="6">
    <source>
        <dbReference type="ARBA" id="ARBA00022833"/>
    </source>
</evidence>
<evidence type="ECO:0000256" key="9">
    <source>
        <dbReference type="SAM" id="MobiDB-lite"/>
    </source>
</evidence>
<comment type="caution">
    <text evidence="12">The sequence shown here is derived from an EMBL/GenBank/DDBJ whole genome shotgun (WGS) entry which is preliminary data.</text>
</comment>
<dbReference type="SUPFAM" id="SSF52540">
    <property type="entry name" value="P-loop containing nucleoside triphosphate hydrolases"/>
    <property type="match status" value="1"/>
</dbReference>
<dbReference type="PROSITE" id="PS51981">
    <property type="entry name" value="ZF_RZ"/>
    <property type="match status" value="1"/>
</dbReference>
<organism evidence="12 13">
    <name type="scientific">Nothophoma quercina</name>
    <dbReference type="NCBI Taxonomy" id="749835"/>
    <lineage>
        <taxon>Eukaryota</taxon>
        <taxon>Fungi</taxon>
        <taxon>Dikarya</taxon>
        <taxon>Ascomycota</taxon>
        <taxon>Pezizomycotina</taxon>
        <taxon>Dothideomycetes</taxon>
        <taxon>Pleosporomycetidae</taxon>
        <taxon>Pleosporales</taxon>
        <taxon>Pleosporineae</taxon>
        <taxon>Didymellaceae</taxon>
        <taxon>Nothophoma</taxon>
    </lineage>
</organism>
<name>A0ABR3RJA5_9PLEO</name>
<evidence type="ECO:0000259" key="11">
    <source>
        <dbReference type="PROSITE" id="PS51981"/>
    </source>
</evidence>
<evidence type="ECO:0000259" key="10">
    <source>
        <dbReference type="PROSITE" id="PS50103"/>
    </source>
</evidence>
<dbReference type="InterPro" id="IPR041679">
    <property type="entry name" value="DNA2/NAM7-like_C"/>
</dbReference>
<dbReference type="PANTHER" id="PTHR10887">
    <property type="entry name" value="DNA2/NAM7 HELICASE FAMILY"/>
    <property type="match status" value="1"/>
</dbReference>
<dbReference type="Pfam" id="PF13086">
    <property type="entry name" value="AAA_11"/>
    <property type="match status" value="1"/>
</dbReference>
<gene>
    <name evidence="12" type="ORF">SLS59_003719</name>
</gene>
<keyword evidence="3 8" id="KW-0479">Metal-binding</keyword>
<evidence type="ECO:0000256" key="8">
    <source>
        <dbReference type="PROSITE-ProRule" id="PRU00723"/>
    </source>
</evidence>
<feature type="domain" description="C3H1-type" evidence="10">
    <location>
        <begin position="31"/>
        <end position="57"/>
    </location>
</feature>
<sequence length="1618" mass="181747">MTRRGGGSGRGNGRGRNRERDFGRERSSRDGQAAGICREFVNGDCTRRNCRFSHNTNAANSGAQRKVRKEETEEQQHARLQYNGWKKFLGRAYSPTDSYTMQRVWEGALEILQEDDRDWKQQLPRDLDNDEEKCNGRAHIKALVLKRATSSNITAYVEMVTDFLVVITHSSLLDCLAVDEYVTGIYNFIAGGGDGSRAIEFFLHVCEILVSARTDELVSVSRNAVEKAIIRLTTALYELLYRNRRARFNDDLTKLLTALDSAAEIIPASQPSVTTTIVKKCLADVQAMIIRAKGLVSDNDLDQEEAPRAFAASVYPRDLAVPANRHDNDKFDISDITIFPTQGELVSDAKEILPSTDPDQPHYLTEKIARHIDTNFRLYRHDVFGELKKALSGLLHAAKDDPNALMKAKAHLGDMRVHYYPNTQISFVSFDTRRGLQAKISFAQPSGVRGRPAGERRFWWEESRRLEEGSLLSYIFIQGSVIQHLFFTVTQKSTNPGQEYGLADRDFVATITAKLTTQDHGSLEILTSASCSNAHGVLLEFPNILPATFVPILKNLQDMQRLSRLRFSQWLLPDRYDSPPHVKVYQDIPPPIYARTPGFRFSLAAIMKKEAQAIDSTFSIEATASCSDEALVQEIATKTELDHGQCRALIAALTREFAFIQGPPGTGKSYIGLQVMRLLLEIKKKADLGPIIVVCYTNHALDQFLEHLIKVGISKIVRIGGQSKSELLKGHNLRDIARSEGKTKTEAYQSAMMYKKLEEHEKDFNKILGHLHASNRNAHWKSLNYHVSRKYQKIHSQFRGTDNDGFTVAGRHPFDIWKPAKSIIGAQAQATAANVKAIIRKATLNVHSLAAVERSILIEHWLAEIRIDAMAELSQAVDSADECYQSLNKVHDEADRRVLAGADVIGVTTTGLAKRISVLQHVSSKVIICEEAGEVMEPHMLSALLPTIEHCIQIGDHEQLRPTINNFQDLSLESKQGALHSLDKSQFERLSVGERGRPLMPVAQLEVQRRMRPDVSTLIRETIYPKLIDHPSTIALPDVVGMRKNVFWLDHDHLEDEKESAIHHSKSRSNDWEIRMVHTLVRHIIRQGTYLSSEIAVLTPYTGQLQKLRAALRNDFEIILSDRDQEALEKDGFCTTDSAPPARVATQDHRRKPLLKKQLSEMLRVATVDNFQGEEAKIIIVSLVRSNKERNVGFLKTSNRINVLLSRAQHVVLGCKGRHFFTVETLDGTFGMQDVYGVDAKTGEYIALKHDEQLRDSVPRCPSCNDPVRQYVTQRYNRVVNRSVIDEMSKRFIVSGQQMLQELSHKLQGVEQSLEATRATQLAQDAAKKISNRYVKASDLEKDARTFLRKMDERHKPSHKLHEAVVHAAGKHAELSDSMAQMILDPSNAGKKQDRDQRITLGGRLYHLKVRQLILNDKFGVFRGYKSRSGCSDLSFPGGSPTERSGSFLRDCEIFIKDCKNAHSPKLAVEATLQYAHVAFLFGSSGAIRDTDRPQATQYRETASGLLDEAEKLCENAFQDRDKLKQGIERALQMLGREFYEEVTKEEIEAVKRAMVSGRGGIASHSGHWYNCANGHPFAIGECGMPMELAQCPECGAQVGGQSHRAVEGVSRARNMED</sequence>
<evidence type="ECO:0000256" key="7">
    <source>
        <dbReference type="ARBA" id="ARBA00022859"/>
    </source>
</evidence>
<evidence type="ECO:0000256" key="1">
    <source>
        <dbReference type="ARBA" id="ARBA00004496"/>
    </source>
</evidence>
<dbReference type="InterPro" id="IPR027417">
    <property type="entry name" value="P-loop_NTPase"/>
</dbReference>
<comment type="subcellular location">
    <subcellularLocation>
        <location evidence="1">Cytoplasm</location>
    </subcellularLocation>
</comment>
<dbReference type="InterPro" id="IPR041677">
    <property type="entry name" value="DNA2/NAM7_AAA_11"/>
</dbReference>
<dbReference type="CDD" id="cd17936">
    <property type="entry name" value="EEXXEc_NFX1"/>
    <property type="match status" value="1"/>
</dbReference>
<feature type="compositionally biased region" description="Basic and acidic residues" evidence="9">
    <location>
        <begin position="16"/>
        <end position="29"/>
    </location>
</feature>
<evidence type="ECO:0008006" key="14">
    <source>
        <dbReference type="Google" id="ProtNLM"/>
    </source>
</evidence>
<keyword evidence="13" id="KW-1185">Reference proteome</keyword>
<evidence type="ECO:0000256" key="3">
    <source>
        <dbReference type="ARBA" id="ARBA00022723"/>
    </source>
</evidence>
<keyword evidence="4 8" id="KW-0863">Zinc-finger</keyword>
<dbReference type="Pfam" id="PF13087">
    <property type="entry name" value="AAA_12"/>
    <property type="match status" value="1"/>
</dbReference>
<keyword evidence="7" id="KW-0391">Immunity</keyword>
<dbReference type="Proteomes" id="UP001521222">
    <property type="component" value="Unassembled WGS sequence"/>
</dbReference>
<dbReference type="PANTHER" id="PTHR10887:SF445">
    <property type="entry name" value="NFX1-TYPE ZINC FINGER-CONTAINING PROTEIN 1"/>
    <property type="match status" value="1"/>
</dbReference>
<proteinExistence type="predicted"/>
<dbReference type="CDD" id="cd18808">
    <property type="entry name" value="SF1_C_Upf1"/>
    <property type="match status" value="1"/>
</dbReference>
<evidence type="ECO:0000256" key="2">
    <source>
        <dbReference type="ARBA" id="ARBA00022490"/>
    </source>
</evidence>
<dbReference type="Gene3D" id="3.40.50.300">
    <property type="entry name" value="P-loop containing nucleotide triphosphate hydrolases"/>
    <property type="match status" value="2"/>
</dbReference>
<evidence type="ECO:0000256" key="5">
    <source>
        <dbReference type="ARBA" id="ARBA00022806"/>
    </source>
</evidence>
<keyword evidence="2" id="KW-0963">Cytoplasm</keyword>
<dbReference type="EMBL" id="JAKIXB020000010">
    <property type="protein sequence ID" value="KAL1604525.1"/>
    <property type="molecule type" value="Genomic_DNA"/>
</dbReference>
<keyword evidence="5" id="KW-0378">Hydrolase</keyword>
<feature type="compositionally biased region" description="Gly residues" evidence="9">
    <location>
        <begin position="1"/>
        <end position="14"/>
    </location>
</feature>
<accession>A0ABR3RJA5</accession>
<dbReference type="InterPro" id="IPR047187">
    <property type="entry name" value="SF1_C_Upf1"/>
</dbReference>
<dbReference type="InterPro" id="IPR046439">
    <property type="entry name" value="ZF_RZ_dom"/>
</dbReference>
<evidence type="ECO:0000256" key="4">
    <source>
        <dbReference type="ARBA" id="ARBA00022771"/>
    </source>
</evidence>
<dbReference type="PROSITE" id="PS50103">
    <property type="entry name" value="ZF_C3H1"/>
    <property type="match status" value="1"/>
</dbReference>
<evidence type="ECO:0000313" key="13">
    <source>
        <dbReference type="Proteomes" id="UP001521222"/>
    </source>
</evidence>
<keyword evidence="5" id="KW-0547">Nucleotide-binding</keyword>
<keyword evidence="5" id="KW-0067">ATP-binding</keyword>
<feature type="domain" description="RZ-type" evidence="11">
    <location>
        <begin position="1543"/>
        <end position="1618"/>
    </location>
</feature>
<dbReference type="InterPro" id="IPR045055">
    <property type="entry name" value="DNA2/NAM7-like"/>
</dbReference>
<reference evidence="12 13" key="1">
    <citation type="submission" date="2024-02" db="EMBL/GenBank/DDBJ databases">
        <title>De novo assembly and annotation of 12 fungi associated with fruit tree decline syndrome in Ontario, Canada.</title>
        <authorList>
            <person name="Sulman M."/>
            <person name="Ellouze W."/>
            <person name="Ilyukhin E."/>
        </authorList>
    </citation>
    <scope>NUCLEOTIDE SEQUENCE [LARGE SCALE GENOMIC DNA]</scope>
    <source>
        <strain evidence="12 13">M97-236</strain>
    </source>
</reference>